<dbReference type="GO" id="GO:0005524">
    <property type="term" value="F:ATP binding"/>
    <property type="evidence" value="ECO:0007669"/>
    <property type="project" value="InterPro"/>
</dbReference>
<keyword evidence="3" id="KW-0175">Coiled coil</keyword>
<dbReference type="OrthoDB" id="9758568at2"/>
<keyword evidence="6" id="KW-1185">Reference proteome</keyword>
<dbReference type="SUPFAM" id="SSF54211">
    <property type="entry name" value="Ribosomal protein S5 domain 2-like"/>
    <property type="match status" value="1"/>
</dbReference>
<dbReference type="Pfam" id="PF05362">
    <property type="entry name" value="Lon_C"/>
    <property type="match status" value="1"/>
</dbReference>
<dbReference type="InterPro" id="IPR046843">
    <property type="entry name" value="LonB_AAA-LID"/>
</dbReference>
<dbReference type="RefSeq" id="WP_032553560.1">
    <property type="nucleotide sequence ID" value="NZ_JBEEAX010000004.1"/>
</dbReference>
<accession>A0A066UQ43</accession>
<comment type="catalytic activity">
    <reaction evidence="2">
        <text>Hydrolysis of proteins in presence of ATP.</text>
        <dbReference type="EC" id="3.4.21.53"/>
    </reaction>
</comment>
<dbReference type="Pfam" id="PF13654">
    <property type="entry name" value="AAA_32"/>
    <property type="match status" value="1"/>
</dbReference>
<evidence type="ECO:0000256" key="1">
    <source>
        <dbReference type="ARBA" id="ARBA00022670"/>
    </source>
</evidence>
<proteinExistence type="inferred from homology"/>
<feature type="active site" evidence="2">
    <location>
        <position position="652"/>
    </location>
</feature>
<dbReference type="Proteomes" id="UP000027219">
    <property type="component" value="Unassembled WGS sequence"/>
</dbReference>
<dbReference type="InterPro" id="IPR046844">
    <property type="entry name" value="Lon-like_helical"/>
</dbReference>
<feature type="active site" evidence="2">
    <location>
        <position position="695"/>
    </location>
</feature>
<dbReference type="Pfam" id="PF20437">
    <property type="entry name" value="LonC_helical"/>
    <property type="match status" value="1"/>
</dbReference>
<dbReference type="InterPro" id="IPR027065">
    <property type="entry name" value="Lon_Prtase"/>
</dbReference>
<dbReference type="GO" id="GO:0030163">
    <property type="term" value="P:protein catabolic process"/>
    <property type="evidence" value="ECO:0007669"/>
    <property type="project" value="InterPro"/>
</dbReference>
<evidence type="ECO:0000313" key="5">
    <source>
        <dbReference type="EMBL" id="KDN26323.1"/>
    </source>
</evidence>
<dbReference type="GO" id="GO:0004176">
    <property type="term" value="F:ATP-dependent peptidase activity"/>
    <property type="evidence" value="ECO:0007669"/>
    <property type="project" value="UniProtKB-UniRule"/>
</dbReference>
<comment type="similarity">
    <text evidence="2">Belongs to the peptidase S16 family.</text>
</comment>
<dbReference type="InterPro" id="IPR008269">
    <property type="entry name" value="Lon_proteolytic"/>
</dbReference>
<dbReference type="STRING" id="212667.VFDL14_10540"/>
<reference evidence="5 6" key="1">
    <citation type="submission" date="2014-02" db="EMBL/GenBank/DDBJ databases">
        <title>Vibrio fortis Dalian14 Genome Sequencing.</title>
        <authorList>
            <person name="Wang Y."/>
            <person name="Song L."/>
            <person name="Liu G."/>
            <person name="Ding J."/>
        </authorList>
    </citation>
    <scope>NUCLEOTIDE SEQUENCE [LARGE SCALE GENOMIC DNA]</scope>
    <source>
        <strain evidence="5 6">Dalian14</strain>
    </source>
</reference>
<keyword evidence="2" id="KW-0720">Serine protease</keyword>
<organism evidence="5 6">
    <name type="scientific">Vibrio fortis</name>
    <dbReference type="NCBI Taxonomy" id="212667"/>
    <lineage>
        <taxon>Bacteria</taxon>
        <taxon>Pseudomonadati</taxon>
        <taxon>Pseudomonadota</taxon>
        <taxon>Gammaproteobacteria</taxon>
        <taxon>Vibrionales</taxon>
        <taxon>Vibrionaceae</taxon>
        <taxon>Vibrio</taxon>
    </lineage>
</organism>
<dbReference type="InterPro" id="IPR027417">
    <property type="entry name" value="P-loop_NTPase"/>
</dbReference>
<evidence type="ECO:0000259" key="4">
    <source>
        <dbReference type="PROSITE" id="PS51786"/>
    </source>
</evidence>
<dbReference type="GO" id="GO:0004252">
    <property type="term" value="F:serine-type endopeptidase activity"/>
    <property type="evidence" value="ECO:0007669"/>
    <property type="project" value="UniProtKB-UniRule"/>
</dbReference>
<protein>
    <recommendedName>
        <fullName evidence="2">endopeptidase La</fullName>
        <ecNumber evidence="2">3.4.21.53</ecNumber>
    </recommendedName>
</protein>
<dbReference type="PANTHER" id="PTHR10046">
    <property type="entry name" value="ATP DEPENDENT LON PROTEASE FAMILY MEMBER"/>
    <property type="match status" value="1"/>
</dbReference>
<dbReference type="InterPro" id="IPR014721">
    <property type="entry name" value="Ribsml_uS5_D2-typ_fold_subgr"/>
</dbReference>
<dbReference type="EMBL" id="JFFR01000033">
    <property type="protein sequence ID" value="KDN26323.1"/>
    <property type="molecule type" value="Genomic_DNA"/>
</dbReference>
<dbReference type="Gene3D" id="3.30.230.10">
    <property type="match status" value="1"/>
</dbReference>
<dbReference type="InterPro" id="IPR020568">
    <property type="entry name" value="Ribosomal_Su5_D2-typ_SF"/>
</dbReference>
<gene>
    <name evidence="5" type="ORF">VFDL14_10540</name>
</gene>
<feature type="domain" description="Lon proteolytic" evidence="4">
    <location>
        <begin position="562"/>
        <end position="757"/>
    </location>
</feature>
<evidence type="ECO:0000313" key="6">
    <source>
        <dbReference type="Proteomes" id="UP000027219"/>
    </source>
</evidence>
<comment type="caution">
    <text evidence="5">The sequence shown here is derived from an EMBL/GenBank/DDBJ whole genome shotgun (WGS) entry which is preliminary data.</text>
</comment>
<dbReference type="GO" id="GO:0006508">
    <property type="term" value="P:proteolysis"/>
    <property type="evidence" value="ECO:0007669"/>
    <property type="project" value="UniProtKB-KW"/>
</dbReference>
<name>A0A066UQ43_9VIBR</name>
<dbReference type="InterPro" id="IPR041699">
    <property type="entry name" value="AAA_32"/>
</dbReference>
<keyword evidence="1 2" id="KW-0645">Protease</keyword>
<dbReference type="PRINTS" id="PR00830">
    <property type="entry name" value="ENDOLAPTASE"/>
</dbReference>
<dbReference type="Pfam" id="PF20436">
    <property type="entry name" value="LonB_AAA-LID"/>
    <property type="match status" value="1"/>
</dbReference>
<keyword evidence="2" id="KW-0378">Hydrolase</keyword>
<evidence type="ECO:0000256" key="3">
    <source>
        <dbReference type="SAM" id="Coils"/>
    </source>
</evidence>
<dbReference type="PROSITE" id="PS51786">
    <property type="entry name" value="LON_PROTEOLYTIC"/>
    <property type="match status" value="1"/>
</dbReference>
<sequence>MAIQRLNSEQLYQVAELEKLPCKSTKELAPIDEIVGQERAQKAVEFAMSIKEKGYNIYAIGRNGLGKRTMILRYLNRHPQEPDQLFDWCYVANFDDIRTPKVLKLPSGVGTSLKQDIEKLMRKLLKAMPLAFDNEMYFGRADTLKNQLASKQQVALEAISLEAKEKGINLTITSKGDYQFVAMNGEELHTEETFDQLSVEEQEQFDKSIDALEVGLRTISRELTELEETYTEKIQKLNDDTTRDVITHFIKQLKQDYSKYPEIKKYLTALRKDIVENAEIFLEESNEQAEIATASLDKKLPRRYKVNVLVSQKEQQLPIVVEDNPNYHSLFGYVETATFKGTVFTDFSLIRAGSLHRANGGVLLMDAVKVLEQPYVWDGLKRALRSRQLSLTSLEKEVTLTGAVSLDPEPIPLDVKIILFGDYRTYQLLQHYDAEFGELFRVTADFEDEMKRTADSELHYARFISSIVHDNGMLHCDRKAIARIIEHSSRQAGDQSKLSLHSAHIANLLRESNYVAKGSNSNLIRAGHVEQALANQQLRVGRLQDSVMETFTNGTTLMRVEGEAVGQVNALSVLSTTDHMFGAPNRITATTAYGDGEVIDIERNVDLGGSIHSKGVMILSAYLSSVFGKTAKVPLTTNITFEQSYGGVDGDSASMAEFCAVVSAFSKQPNRQDIAITGSMNQFGESQPIGGVNEKIEGFFDVCEIKGRSNTQGVIIPRSNVHNLMLRSDIVKAVEKGEFNIWAIEHVTEAIELFTGKPAGEPSDEGSYPIDTVFGIAQAKLNALRK</sequence>
<evidence type="ECO:0000256" key="2">
    <source>
        <dbReference type="PROSITE-ProRule" id="PRU01122"/>
    </source>
</evidence>
<dbReference type="AlphaFoldDB" id="A0A066UQ43"/>
<feature type="coiled-coil region" evidence="3">
    <location>
        <begin position="209"/>
        <end position="240"/>
    </location>
</feature>
<dbReference type="SUPFAM" id="SSF52540">
    <property type="entry name" value="P-loop containing nucleoside triphosphate hydrolases"/>
    <property type="match status" value="1"/>
</dbReference>
<dbReference type="Gene3D" id="1.10.8.60">
    <property type="match status" value="1"/>
</dbReference>
<dbReference type="EC" id="3.4.21.53" evidence="2"/>
<dbReference type="Gene3D" id="3.40.50.300">
    <property type="entry name" value="P-loop containing nucleotide triphosphate hydrolases"/>
    <property type="match status" value="1"/>
</dbReference>